<feature type="repeat" description="ANK" evidence="12">
    <location>
        <begin position="1004"/>
        <end position="1036"/>
    </location>
</feature>
<sequence>MKHEIIYKEMELYVQILRIIKNAVIDDDVDSYKLSCALVNYVNKSLNSEMTKKYQQNAYMSLGNIHLICLSCKLASVKVLQHLLSDESSICSLPYLTKKSDLLPEEEDEDCHNAMYYAIRSNMTGIPEILIDKWLNDYFKGNLDKLDDLISKAFKDLTIRNVFISEDMKIYMKNKLVNFRFFNETSSQKKNTGNPSDVKTIKGFAILRIDFVLEKISLLTKKFWSLEPNEEFLLSSQYIAINIHTLESSMTCKSRLPWKEIEFCLIIFIRSFQSCFQKYPFYHFVLNKHRLLTHLEAFSKILIKLRDKIGRVNKCKLGKLLVDEINGIENIVDFKELNDDFTQIRDMYSLEKIKSCIDLAMSTNIIEKCDQLVIVRALQVIGEYTKNTDDSSNLSIETYELLHSSLPDNMKEVITKLRNSLSHVESLSMRYEIETSGQNLFSNIISDITQMSLAITDIIRRKKVLLIRKLLNKMRYCKDIDALKSFLKQNHIFAIPLLKELKEAQNLNLGSIEKLQKLVLELEKEVNIKLNYSMQLIRRIQDIVQRAHAENMSDSDGFLKYFKSDLPSDSEEIKQICKDFLSLTSNFQQTEVESISQGDVSMPKNTKKYQEILAHLFTINELKTTEFCFQKIEYYSDFSVPPEALSKLHKEKQIHSLEENELKQFERLIMNLKNYRDQKASHVEEMFQTVHSLIENEKNNSKHTQNEFRDFLKKLITIIEFGNEECSCKVEKLMIRVLKNSETLALPSFSETFLSEVIMTFESTASELMKDNFAKGVRMTNALIKLHTFVEFNLGKIKCIKELKQMLESHEKQKRPEFSQKGTELAPKLKDMLSHKLCLLEEIFNEYNANKLFFENSLYSQKKLKLLSVIEMLTLDSMTILGCLPNHLTHNAYFLDSHYPVINGKNLRNHLAHGNALFSIVLGDDCTDMLLNAEKMRTRDLLNPGRQIGRKIKNDPQRFKDSLEGDISAVSEQLELFLALTEGKMERVKNCLSKGADVFGQNLRLQTSLHFAAKGPCLEIVKFLLTFTLDVSAVDINLQTALHAASFNGRLAIVEYLIQELNSSINKRDINGRTPLHLASINGHADVIRCLLKHQAEMTSIDLFGNAALHYAVIQNHVDIISIFLEKNADVKTFSGASALHLASEKGHKNLVETLLEKINVNTLSDSHLVPLHYAAKGGHADVVQFLIEKGADINAKSLQGTTPLHLAAEEGHDVIVKMLLDYGADPNALHLHHWTPLSFAVNGGYLAVSKLLLERGAVVDSVKNSLCSPLNLASYFGHHELVKILFHKYDAGSMIPALHMAAYKGHLSIVKLFLNNEINYQFFESGFTSLHLAACEGHTDVVNFLISKGYDINAKINKDELENDGVQGDWRTALWDNSGDFSDISQYFSFLKTKIGQTALHLSSLREHESTVRSLLKNQADIYIDDSIGTTPLYLIIQKGMADILVKESVPVAFKDHNDYSPLHLGAEKGDIEFVKYCIENGSDINARSKMLGSTALHKAVLNGHEEIVRHLIECGANVNGACFDGTTALDIAVSKNKKNIVSILISKNAEISAAKEREYLLSAVIKGHEEIVEYFLSRNPANAASRPEFHEFPLHIAVLSGHLNIVTKLLELYKRKDINDKNKIFPDPLQIASGKGFCEITRLLITNGADLNISDRFPPLHVAISKGHSEVIDILIKSGANITLRNTDGYSPIELAIKCKNLDLMETLLEISKLDINLKGPNGQTLLHHAAVSGSLEIVKSLVDKGCTMNVKDSTDAKPIHIAAKDGHQDIVEYFLNEGIDIDDRGESGWSLMHYAAAGNQTEMCRFLLKKGQNVNIVDEHESTPHHVAAQMGNAGVLDTMLHYGAYYDFRNKRNEKPFDVATASNIHVLTTLALISSLFTAVQKNNLPKVEALLKDGLGFSEFGYANIKNAKNSSLLHYAAWKGYEGIVDLLLEYNADPNVRSENGSTPLHYAAKFSHLRIVNSLLRNGAMFDAECNSKKTPNDFATDRRIIGLLNLLKAMFSKIRNNENFISDSLIGLEDLEILKSVMRVKNSCGKTLTALAIIKEHPEAELLKSLFQPDVTIQHRRAYRLYEEGRFEESLQQYKIILEKRIDLFGDEDPAVLDIQEIMSAILIDRGKFDEAQSLTERIFKIRKKILGDCNQDTISAMKLVASVLGHKGRKSEAINMYEDALNKEREILEQDNEETLRTQIQIIQLMCEEEMESKNLTKALNLSLEILEKLNELPITDFILQLKMQVAQQLSKLGKASEALNIFKGVFEIQKEMFGLYHSQTSDTLFHIGQTLFVMKEEDDSLKAFRETLEIQQHLPLPNKEKILRSRYWIANILFSQRMYREAFEIYEEDLEERKAILGDNHPEILDACKKIQFTLSNYID</sequence>
<dbReference type="Gene3D" id="1.25.40.10">
    <property type="entry name" value="Tetratricopeptide repeat domain"/>
    <property type="match status" value="2"/>
</dbReference>
<dbReference type="SUPFAM" id="SSF48452">
    <property type="entry name" value="TPR-like"/>
    <property type="match status" value="1"/>
</dbReference>
<keyword evidence="6" id="KW-0800">Toxin</keyword>
<feature type="repeat" description="ANK" evidence="12">
    <location>
        <begin position="1757"/>
        <end position="1789"/>
    </location>
</feature>
<dbReference type="InterPro" id="IPR002110">
    <property type="entry name" value="Ankyrin_rpt"/>
</dbReference>
<accession>A0A4Y2IJP2</accession>
<comment type="caution">
    <text evidence="14">The sequence shown here is derived from an EMBL/GenBank/DDBJ whole genome shotgun (WGS) entry which is preliminary data.</text>
</comment>
<feature type="repeat" description="ANK" evidence="12">
    <location>
        <begin position="1200"/>
        <end position="1232"/>
    </location>
</feature>
<evidence type="ECO:0000256" key="9">
    <source>
        <dbReference type="ARBA" id="ARBA00023028"/>
    </source>
</evidence>
<evidence type="ECO:0000256" key="1">
    <source>
        <dbReference type="ARBA" id="ARBA00004175"/>
    </source>
</evidence>
<evidence type="ECO:0000256" key="11">
    <source>
        <dbReference type="ARBA" id="ARBA00023298"/>
    </source>
</evidence>
<evidence type="ECO:0000256" key="10">
    <source>
        <dbReference type="ARBA" id="ARBA00023043"/>
    </source>
</evidence>
<feature type="repeat" description="ANK" evidence="12">
    <location>
        <begin position="1823"/>
        <end position="1855"/>
    </location>
</feature>
<gene>
    <name evidence="14" type="primary">ANK2_15</name>
    <name evidence="14" type="ORF">AVEN_141846_1</name>
</gene>
<feature type="repeat" description="ANK" evidence="12">
    <location>
        <begin position="1326"/>
        <end position="1358"/>
    </location>
</feature>
<comment type="subcellular location">
    <subcellularLocation>
        <location evidence="2">Secreted</location>
    </subcellularLocation>
    <subcellularLocation>
        <location evidence="1">Target cell membrane</location>
    </subcellularLocation>
</comment>
<feature type="repeat" description="ANK" evidence="12">
    <location>
        <begin position="1724"/>
        <end position="1756"/>
    </location>
</feature>
<keyword evidence="11" id="KW-1053">Target membrane</keyword>
<dbReference type="GO" id="GO:0005576">
    <property type="term" value="C:extracellular region"/>
    <property type="evidence" value="ECO:0007669"/>
    <property type="project" value="UniProtKB-SubCell"/>
</dbReference>
<dbReference type="Pfam" id="PF13424">
    <property type="entry name" value="TPR_12"/>
    <property type="match status" value="1"/>
</dbReference>
<dbReference type="Gene3D" id="1.25.40.20">
    <property type="entry name" value="Ankyrin repeat-containing domain"/>
    <property type="match status" value="8"/>
</dbReference>
<dbReference type="InterPro" id="IPR051165">
    <property type="entry name" value="Multifunctional_ANK_Repeat"/>
</dbReference>
<dbReference type="InterPro" id="IPR019734">
    <property type="entry name" value="TPR_rpt"/>
</dbReference>
<dbReference type="Pfam" id="PF13374">
    <property type="entry name" value="TPR_10"/>
    <property type="match status" value="1"/>
</dbReference>
<evidence type="ECO:0000256" key="12">
    <source>
        <dbReference type="PROSITE-ProRule" id="PRU00023"/>
    </source>
</evidence>
<feature type="repeat" description="ANK" evidence="12">
    <location>
        <begin position="1526"/>
        <end position="1558"/>
    </location>
</feature>
<evidence type="ECO:0000256" key="13">
    <source>
        <dbReference type="PROSITE-ProRule" id="PRU00339"/>
    </source>
</evidence>
<dbReference type="InterPro" id="IPR036770">
    <property type="entry name" value="Ankyrin_rpt-contain_sf"/>
</dbReference>
<dbReference type="Pfam" id="PF00023">
    <property type="entry name" value="Ank"/>
    <property type="match status" value="1"/>
</dbReference>
<proteinExistence type="predicted"/>
<feature type="repeat" description="ANK" evidence="12">
    <location>
        <begin position="1493"/>
        <end position="1521"/>
    </location>
</feature>
<evidence type="ECO:0000313" key="15">
    <source>
        <dbReference type="Proteomes" id="UP000499080"/>
    </source>
</evidence>
<evidence type="ECO:0000313" key="14">
    <source>
        <dbReference type="EMBL" id="GBM77469.1"/>
    </source>
</evidence>
<feature type="repeat" description="ANK" evidence="12">
    <location>
        <begin position="1915"/>
        <end position="1947"/>
    </location>
</feature>
<dbReference type="SMART" id="SM00028">
    <property type="entry name" value="TPR"/>
    <property type="match status" value="4"/>
</dbReference>
<evidence type="ECO:0000256" key="4">
    <source>
        <dbReference type="ARBA" id="ARBA00022525"/>
    </source>
</evidence>
<feature type="repeat" description="ANK" evidence="12">
    <location>
        <begin position="1790"/>
        <end position="1822"/>
    </location>
</feature>
<dbReference type="PANTHER" id="PTHR24123:SF33">
    <property type="entry name" value="PROTEIN HOS4"/>
    <property type="match status" value="1"/>
</dbReference>
<keyword evidence="15" id="KW-1185">Reference proteome</keyword>
<feature type="repeat" description="ANK" evidence="12">
    <location>
        <begin position="1167"/>
        <end position="1199"/>
    </location>
</feature>
<dbReference type="GO" id="GO:0044231">
    <property type="term" value="C:host cell presynaptic membrane"/>
    <property type="evidence" value="ECO:0007669"/>
    <property type="project" value="UniProtKB-KW"/>
</dbReference>
<keyword evidence="13" id="KW-0802">TPR repeat</keyword>
<organism evidence="14 15">
    <name type="scientific">Araneus ventricosus</name>
    <name type="common">Orbweaver spider</name>
    <name type="synonym">Epeira ventricosa</name>
    <dbReference type="NCBI Taxonomy" id="182803"/>
    <lineage>
        <taxon>Eukaryota</taxon>
        <taxon>Metazoa</taxon>
        <taxon>Ecdysozoa</taxon>
        <taxon>Arthropoda</taxon>
        <taxon>Chelicerata</taxon>
        <taxon>Arachnida</taxon>
        <taxon>Araneae</taxon>
        <taxon>Araneomorphae</taxon>
        <taxon>Entelegynae</taxon>
        <taxon>Araneoidea</taxon>
        <taxon>Araneidae</taxon>
        <taxon>Araneus</taxon>
    </lineage>
</organism>
<dbReference type="GO" id="GO:0006887">
    <property type="term" value="P:exocytosis"/>
    <property type="evidence" value="ECO:0007669"/>
    <property type="project" value="UniProtKB-KW"/>
</dbReference>
<dbReference type="Proteomes" id="UP000499080">
    <property type="component" value="Unassembled WGS sequence"/>
</dbReference>
<feature type="repeat" description="ANK" evidence="12">
    <location>
        <begin position="1459"/>
        <end position="1491"/>
    </location>
</feature>
<evidence type="ECO:0000256" key="3">
    <source>
        <dbReference type="ARBA" id="ARBA00022483"/>
    </source>
</evidence>
<dbReference type="GO" id="GO:0044218">
    <property type="term" value="C:other organism cell membrane"/>
    <property type="evidence" value="ECO:0007669"/>
    <property type="project" value="UniProtKB-KW"/>
</dbReference>
<evidence type="ECO:0000256" key="6">
    <source>
        <dbReference type="ARBA" id="ARBA00022656"/>
    </source>
</evidence>
<dbReference type="Pfam" id="PF12796">
    <property type="entry name" value="Ank_2"/>
    <property type="match status" value="8"/>
</dbReference>
<dbReference type="InterPro" id="IPR011990">
    <property type="entry name" value="TPR-like_helical_dom_sf"/>
</dbReference>
<name>A0A4Y2IJP2_ARAVE</name>
<evidence type="ECO:0000256" key="5">
    <source>
        <dbReference type="ARBA" id="ARBA00022537"/>
    </source>
</evidence>
<dbReference type="SUPFAM" id="SSF48403">
    <property type="entry name" value="Ankyrin repeat"/>
    <property type="match status" value="4"/>
</dbReference>
<dbReference type="SMART" id="SM00248">
    <property type="entry name" value="ANK"/>
    <property type="match status" value="28"/>
</dbReference>
<keyword evidence="10 12" id="KW-0040">ANK repeat</keyword>
<evidence type="ECO:0000256" key="8">
    <source>
        <dbReference type="ARBA" id="ARBA00022737"/>
    </source>
</evidence>
<dbReference type="PROSITE" id="PS50088">
    <property type="entry name" value="ANK_REPEAT"/>
    <property type="match status" value="20"/>
</dbReference>
<reference evidence="14 15" key="1">
    <citation type="journal article" date="2019" name="Sci. Rep.">
        <title>Orb-weaving spider Araneus ventricosus genome elucidates the spidroin gene catalogue.</title>
        <authorList>
            <person name="Kono N."/>
            <person name="Nakamura H."/>
            <person name="Ohtoshi R."/>
            <person name="Moran D.A.P."/>
            <person name="Shinohara A."/>
            <person name="Yoshida Y."/>
            <person name="Fujiwara M."/>
            <person name="Mori M."/>
            <person name="Tomita M."/>
            <person name="Arakawa K."/>
        </authorList>
    </citation>
    <scope>NUCLEOTIDE SEQUENCE [LARGE SCALE GENOMIC DNA]</scope>
</reference>
<feature type="repeat" description="TPR" evidence="13">
    <location>
        <begin position="2277"/>
        <end position="2310"/>
    </location>
</feature>
<protein>
    <submittedName>
        <fullName evidence="14">Ankyrin-2</fullName>
    </submittedName>
</protein>
<keyword evidence="7" id="KW-0528">Neurotoxin</keyword>
<feature type="repeat" description="ANK" evidence="12">
    <location>
        <begin position="1948"/>
        <end position="1980"/>
    </location>
</feature>
<dbReference type="OrthoDB" id="539213at2759"/>
<dbReference type="PROSITE" id="PS50297">
    <property type="entry name" value="ANK_REP_REGION"/>
    <property type="match status" value="18"/>
</dbReference>
<feature type="repeat" description="ANK" evidence="12">
    <location>
        <begin position="1630"/>
        <end position="1658"/>
    </location>
</feature>
<feature type="repeat" description="ANK" evidence="12">
    <location>
        <begin position="1071"/>
        <end position="1103"/>
    </location>
</feature>
<keyword evidence="11" id="KW-0472">Membrane</keyword>
<keyword evidence="8" id="KW-0677">Repeat</keyword>
<keyword evidence="5" id="KW-1052">Target cell membrane</keyword>
<dbReference type="Pfam" id="PF13637">
    <property type="entry name" value="Ank_4"/>
    <property type="match status" value="2"/>
</dbReference>
<evidence type="ECO:0000256" key="7">
    <source>
        <dbReference type="ARBA" id="ARBA00022699"/>
    </source>
</evidence>
<evidence type="ECO:0000256" key="2">
    <source>
        <dbReference type="ARBA" id="ARBA00004613"/>
    </source>
</evidence>
<feature type="repeat" description="ANK" evidence="12">
    <location>
        <begin position="1396"/>
        <end position="1428"/>
    </location>
</feature>
<feature type="repeat" description="ANK" evidence="12">
    <location>
        <begin position="1135"/>
        <end position="1158"/>
    </location>
</feature>
<dbReference type="EMBL" id="BGPR01002691">
    <property type="protein sequence ID" value="GBM77469.1"/>
    <property type="molecule type" value="Genomic_DNA"/>
</dbReference>
<feature type="repeat" description="ANK" evidence="12">
    <location>
        <begin position="1104"/>
        <end position="1136"/>
    </location>
</feature>
<keyword evidence="3" id="KW-0268">Exocytosis</keyword>
<feature type="repeat" description="ANK" evidence="12">
    <location>
        <begin position="1657"/>
        <end position="1689"/>
    </location>
</feature>
<keyword evidence="4" id="KW-0964">Secreted</keyword>
<keyword evidence="9" id="KW-0638">Presynaptic neurotoxin</keyword>
<dbReference type="PRINTS" id="PR01415">
    <property type="entry name" value="ANKYRIN"/>
</dbReference>
<dbReference type="GO" id="GO:0090729">
    <property type="term" value="F:toxin activity"/>
    <property type="evidence" value="ECO:0007669"/>
    <property type="project" value="UniProtKB-KW"/>
</dbReference>
<dbReference type="PANTHER" id="PTHR24123">
    <property type="entry name" value="ANKYRIN REPEAT-CONTAINING"/>
    <property type="match status" value="1"/>
</dbReference>
<feature type="repeat" description="ANK" evidence="12">
    <location>
        <begin position="1233"/>
        <end position="1265"/>
    </location>
</feature>
<dbReference type="PROSITE" id="PS50005">
    <property type="entry name" value="TPR"/>
    <property type="match status" value="1"/>
</dbReference>